<dbReference type="GO" id="GO:0016829">
    <property type="term" value="F:lyase activity"/>
    <property type="evidence" value="ECO:0007669"/>
    <property type="project" value="UniProtKB-KW"/>
</dbReference>
<comment type="caution">
    <text evidence="6">The sequence shown here is derived from an EMBL/GenBank/DDBJ whole genome shotgun (WGS) entry which is preliminary data.</text>
</comment>
<dbReference type="EMBL" id="JBAKIA010000024">
    <property type="protein sequence ID" value="MEJ8476695.1"/>
    <property type="molecule type" value="Genomic_DNA"/>
</dbReference>
<keyword evidence="7" id="KW-1185">Reference proteome</keyword>
<feature type="region of interest" description="Disordered" evidence="3">
    <location>
        <begin position="145"/>
        <end position="166"/>
    </location>
</feature>
<reference evidence="6 7" key="1">
    <citation type="submission" date="2024-02" db="EMBL/GenBank/DDBJ databases">
        <title>Roseibium algae sp. nov., isolated from marine alga (Grateloupia sp.), showing potential in myo-inositol conversion.</title>
        <authorList>
            <person name="Wang Y."/>
        </authorList>
    </citation>
    <scope>NUCLEOTIDE SEQUENCE [LARGE SCALE GENOMIC DNA]</scope>
    <source>
        <strain evidence="6 7">H3510</strain>
    </source>
</reference>
<accession>A0ABU8TRA4</accession>
<protein>
    <submittedName>
        <fullName evidence="6">Alginate lyase family protein</fullName>
    </submittedName>
</protein>
<name>A0ABU8TRA4_9HYPH</name>
<proteinExistence type="predicted"/>
<keyword evidence="2 6" id="KW-0456">Lyase</keyword>
<evidence type="ECO:0000256" key="3">
    <source>
        <dbReference type="SAM" id="MobiDB-lite"/>
    </source>
</evidence>
<gene>
    <name evidence="6" type="ORF">V6575_21650</name>
</gene>
<evidence type="ECO:0000313" key="7">
    <source>
        <dbReference type="Proteomes" id="UP001385499"/>
    </source>
</evidence>
<dbReference type="Gene3D" id="1.50.10.100">
    <property type="entry name" value="Chondroitin AC/alginate lyase"/>
    <property type="match status" value="1"/>
</dbReference>
<dbReference type="InterPro" id="IPR008929">
    <property type="entry name" value="Chondroitin_lyas"/>
</dbReference>
<dbReference type="Pfam" id="PF05426">
    <property type="entry name" value="Alginate_lyase"/>
    <property type="match status" value="1"/>
</dbReference>
<dbReference type="SUPFAM" id="SSF48230">
    <property type="entry name" value="Chondroitin AC/alginate lyase"/>
    <property type="match status" value="1"/>
</dbReference>
<dbReference type="Proteomes" id="UP001385499">
    <property type="component" value="Unassembled WGS sequence"/>
</dbReference>
<evidence type="ECO:0000259" key="5">
    <source>
        <dbReference type="Pfam" id="PF05426"/>
    </source>
</evidence>
<evidence type="ECO:0000256" key="2">
    <source>
        <dbReference type="ARBA" id="ARBA00023239"/>
    </source>
</evidence>
<evidence type="ECO:0000256" key="4">
    <source>
        <dbReference type="SAM" id="SignalP"/>
    </source>
</evidence>
<evidence type="ECO:0000313" key="6">
    <source>
        <dbReference type="EMBL" id="MEJ8476695.1"/>
    </source>
</evidence>
<feature type="signal peptide" evidence="4">
    <location>
        <begin position="1"/>
        <end position="25"/>
    </location>
</feature>
<dbReference type="InterPro" id="IPR008397">
    <property type="entry name" value="Alginate_lyase_dom"/>
</dbReference>
<feature type="domain" description="Alginate lyase" evidence="5">
    <location>
        <begin position="143"/>
        <end position="355"/>
    </location>
</feature>
<sequence>MKSVLERLLIVNVLMPIFLSTHVFAEDSATVSLKGSGKPIQLATLLQSDQHNAGLGRFESSRLRDQNPASRLGNRINAQHALFPATFATPETLRAPAAVGTRLASLFGGNALELQKSPFPKNRVSLPGCLTAAAPPAELATYSKYDQGDSSRSTIDPAAHKKRKAQVQPIRNSVRLLTNIAYAKSDEAAVVEARAECVLKSLDNWAQANALTDMQTADAVLSRDRWVAETVLALHEASKKVKLSSERRAKYDAWLRKIADSTIEAYAMRLGPKSRTNNHRYWAGLSVIAIGGVLEDQDLKAWGRRSFEIGSCQVDANGLLPGELRRGSKALEYHLYALRPLAAIARLHQVNGSPDSLKCFNGFRRLQQAMEKAMKDPADFERYSGMRQKVKFSETSFSAALRLQQLGI</sequence>
<dbReference type="RefSeq" id="WP_340277407.1">
    <property type="nucleotide sequence ID" value="NZ_JBAKIA010000024.1"/>
</dbReference>
<evidence type="ECO:0000256" key="1">
    <source>
        <dbReference type="ARBA" id="ARBA00022729"/>
    </source>
</evidence>
<feature type="chain" id="PRO_5045766368" evidence="4">
    <location>
        <begin position="26"/>
        <end position="408"/>
    </location>
</feature>
<keyword evidence="1 4" id="KW-0732">Signal</keyword>
<organism evidence="6 7">
    <name type="scientific">Roseibium algae</name>
    <dbReference type="NCBI Taxonomy" id="3123038"/>
    <lineage>
        <taxon>Bacteria</taxon>
        <taxon>Pseudomonadati</taxon>
        <taxon>Pseudomonadota</taxon>
        <taxon>Alphaproteobacteria</taxon>
        <taxon>Hyphomicrobiales</taxon>
        <taxon>Stappiaceae</taxon>
        <taxon>Roseibium</taxon>
    </lineage>
</organism>